<sequence length="160" mass="17648">MAEELEGYPSKEIKPLLLLRLADRLLDSCFTRMLSAYSISASEYHMLAVLEVCDESTSSPGVLAELVGQTKANTTRILDLLLSKKLIKKKKNIVDGRRHDITITKTGRDCVKLCTNNTIGPDTKSMMAGFSPSQLKNLECLLSQLILVLDDRSRAGNFGS</sequence>
<keyword evidence="3" id="KW-1185">Reference proteome</keyword>
<dbReference type="Proteomes" id="UP000596063">
    <property type="component" value="Chromosome"/>
</dbReference>
<dbReference type="InterPro" id="IPR039422">
    <property type="entry name" value="MarR/SlyA-like"/>
</dbReference>
<dbReference type="SUPFAM" id="SSF46785">
    <property type="entry name" value="Winged helix' DNA-binding domain"/>
    <property type="match status" value="1"/>
</dbReference>
<dbReference type="PANTHER" id="PTHR33164:SF43">
    <property type="entry name" value="HTH-TYPE TRANSCRIPTIONAL REPRESSOR YETL"/>
    <property type="match status" value="1"/>
</dbReference>
<proteinExistence type="predicted"/>
<dbReference type="InterPro" id="IPR036388">
    <property type="entry name" value="WH-like_DNA-bd_sf"/>
</dbReference>
<dbReference type="PANTHER" id="PTHR33164">
    <property type="entry name" value="TRANSCRIPTIONAL REGULATOR, MARR FAMILY"/>
    <property type="match status" value="1"/>
</dbReference>
<accession>A0A7T4R3Q6</accession>
<dbReference type="GO" id="GO:0003700">
    <property type="term" value="F:DNA-binding transcription factor activity"/>
    <property type="evidence" value="ECO:0007669"/>
    <property type="project" value="InterPro"/>
</dbReference>
<dbReference type="Pfam" id="PF12802">
    <property type="entry name" value="MarR_2"/>
    <property type="match status" value="1"/>
</dbReference>
<dbReference type="GO" id="GO:0006950">
    <property type="term" value="P:response to stress"/>
    <property type="evidence" value="ECO:0007669"/>
    <property type="project" value="TreeGrafter"/>
</dbReference>
<organism evidence="2 3">
    <name type="scientific">Spongiibacter nanhainus</name>
    <dbReference type="NCBI Taxonomy" id="2794344"/>
    <lineage>
        <taxon>Bacteria</taxon>
        <taxon>Pseudomonadati</taxon>
        <taxon>Pseudomonadota</taxon>
        <taxon>Gammaproteobacteria</taxon>
        <taxon>Cellvibrionales</taxon>
        <taxon>Spongiibacteraceae</taxon>
        <taxon>Spongiibacter</taxon>
    </lineage>
</organism>
<dbReference type="SMART" id="SM00347">
    <property type="entry name" value="HTH_MARR"/>
    <property type="match status" value="1"/>
</dbReference>
<dbReference type="PRINTS" id="PR00598">
    <property type="entry name" value="HTHMARR"/>
</dbReference>
<gene>
    <name evidence="2" type="ORF">I6N98_08970</name>
</gene>
<evidence type="ECO:0000313" key="2">
    <source>
        <dbReference type="EMBL" id="QQD19944.1"/>
    </source>
</evidence>
<evidence type="ECO:0000313" key="3">
    <source>
        <dbReference type="Proteomes" id="UP000596063"/>
    </source>
</evidence>
<name>A0A7T4R3Q6_9GAMM</name>
<dbReference type="KEGG" id="snan:I6N98_08970"/>
<dbReference type="EMBL" id="CP066167">
    <property type="protein sequence ID" value="QQD19944.1"/>
    <property type="molecule type" value="Genomic_DNA"/>
</dbReference>
<dbReference type="InterPro" id="IPR000835">
    <property type="entry name" value="HTH_MarR-typ"/>
</dbReference>
<feature type="domain" description="HTH marR-type" evidence="1">
    <location>
        <begin position="12"/>
        <end position="147"/>
    </location>
</feature>
<reference evidence="2 3" key="1">
    <citation type="submission" date="2020-12" db="EMBL/GenBank/DDBJ databases">
        <authorList>
            <person name="Shan Y."/>
        </authorList>
    </citation>
    <scope>NUCLEOTIDE SEQUENCE [LARGE SCALE GENOMIC DNA]</scope>
    <source>
        <strain evidence="3">csc3.9</strain>
    </source>
</reference>
<evidence type="ECO:0000259" key="1">
    <source>
        <dbReference type="PROSITE" id="PS50995"/>
    </source>
</evidence>
<dbReference type="InterPro" id="IPR036390">
    <property type="entry name" value="WH_DNA-bd_sf"/>
</dbReference>
<dbReference type="AlphaFoldDB" id="A0A7T4R3Q6"/>
<dbReference type="Gene3D" id="1.10.10.10">
    <property type="entry name" value="Winged helix-like DNA-binding domain superfamily/Winged helix DNA-binding domain"/>
    <property type="match status" value="1"/>
</dbReference>
<dbReference type="PROSITE" id="PS50995">
    <property type="entry name" value="HTH_MARR_2"/>
    <property type="match status" value="1"/>
</dbReference>
<protein>
    <submittedName>
        <fullName evidence="2">Winged helix-turn-helix transcriptional regulator</fullName>
    </submittedName>
</protein>